<dbReference type="InterPro" id="IPR007269">
    <property type="entry name" value="ICMT_MeTrfase"/>
</dbReference>
<keyword evidence="3 5" id="KW-1133">Transmembrane helix</keyword>
<feature type="transmembrane region" description="Helical" evidence="5">
    <location>
        <begin position="128"/>
        <end position="156"/>
    </location>
</feature>
<feature type="transmembrane region" description="Helical" evidence="5">
    <location>
        <begin position="70"/>
        <end position="91"/>
    </location>
</feature>
<reference evidence="7" key="1">
    <citation type="submission" date="2018-02" db="EMBL/GenBank/DDBJ databases">
        <authorList>
            <person name="Hausmann B."/>
        </authorList>
    </citation>
    <scope>NUCLEOTIDE SEQUENCE [LARGE SCALE GENOMIC DNA]</scope>
    <source>
        <strain evidence="7">Peat soil MAG SbF1</strain>
    </source>
</reference>
<dbReference type="InterPro" id="IPR052527">
    <property type="entry name" value="Metal_cation-efflux_comp"/>
</dbReference>
<sequence>MNYSQITWLCWEAFGLVWLVGSIYNVFRGPRVVRKPLQSWRYWLIGVLLIYLVFHYLSPHSVGVLYRLPIQWVEILGVIILVSSTLFAIWARIVLGVMWSSSVTLKSDHELRTNGPYRITRHPIYTGILGMLVGSNFTVGMVFLPSSLVALCILLVKIRNEERLMEETFGEEYLDYKKRVPQLIPVRKW</sequence>
<protein>
    <submittedName>
        <fullName evidence="6">Putative Isoprenylcysteine carboxyl methyltransferase</fullName>
    </submittedName>
</protein>
<dbReference type="GO" id="GO:0004671">
    <property type="term" value="F:protein C-terminal S-isoprenylcysteine carboxyl O-methyltransferase activity"/>
    <property type="evidence" value="ECO:0007669"/>
    <property type="project" value="InterPro"/>
</dbReference>
<dbReference type="GO" id="GO:0016020">
    <property type="term" value="C:membrane"/>
    <property type="evidence" value="ECO:0007669"/>
    <property type="project" value="UniProtKB-SubCell"/>
</dbReference>
<dbReference type="Gene3D" id="1.20.120.1630">
    <property type="match status" value="1"/>
</dbReference>
<evidence type="ECO:0000313" key="6">
    <source>
        <dbReference type="EMBL" id="SPF54634.1"/>
    </source>
</evidence>
<organism evidence="6 7">
    <name type="scientific">Candidatus Desulfosporosinus infrequens</name>
    <dbReference type="NCBI Taxonomy" id="2043169"/>
    <lineage>
        <taxon>Bacteria</taxon>
        <taxon>Bacillati</taxon>
        <taxon>Bacillota</taxon>
        <taxon>Clostridia</taxon>
        <taxon>Eubacteriales</taxon>
        <taxon>Desulfitobacteriaceae</taxon>
        <taxon>Desulfosporosinus</taxon>
    </lineage>
</organism>
<evidence type="ECO:0000256" key="3">
    <source>
        <dbReference type="ARBA" id="ARBA00022989"/>
    </source>
</evidence>
<evidence type="ECO:0000256" key="4">
    <source>
        <dbReference type="ARBA" id="ARBA00023136"/>
    </source>
</evidence>
<proteinExistence type="predicted"/>
<keyword evidence="4 5" id="KW-0472">Membrane</keyword>
<evidence type="ECO:0000256" key="1">
    <source>
        <dbReference type="ARBA" id="ARBA00004141"/>
    </source>
</evidence>
<comment type="subcellular location">
    <subcellularLocation>
        <location evidence="1">Membrane</location>
        <topology evidence="1">Multi-pass membrane protein</topology>
    </subcellularLocation>
</comment>
<feature type="transmembrane region" description="Helical" evidence="5">
    <location>
        <begin position="6"/>
        <end position="27"/>
    </location>
</feature>
<feature type="transmembrane region" description="Helical" evidence="5">
    <location>
        <begin position="39"/>
        <end position="58"/>
    </location>
</feature>
<evidence type="ECO:0000256" key="2">
    <source>
        <dbReference type="ARBA" id="ARBA00022692"/>
    </source>
</evidence>
<dbReference type="OrthoDB" id="5471300at2"/>
<gene>
    <name evidence="6" type="ORF">SBF1_780011</name>
</gene>
<dbReference type="GO" id="GO:0032259">
    <property type="term" value="P:methylation"/>
    <property type="evidence" value="ECO:0007669"/>
    <property type="project" value="UniProtKB-KW"/>
</dbReference>
<dbReference type="PANTHER" id="PTHR43847">
    <property type="entry name" value="BLL3993 PROTEIN"/>
    <property type="match status" value="1"/>
</dbReference>
<evidence type="ECO:0000256" key="5">
    <source>
        <dbReference type="SAM" id="Phobius"/>
    </source>
</evidence>
<dbReference type="Proteomes" id="UP000238916">
    <property type="component" value="Unassembled WGS sequence"/>
</dbReference>
<dbReference type="Pfam" id="PF04140">
    <property type="entry name" value="ICMT"/>
    <property type="match status" value="1"/>
</dbReference>
<name>A0A2U3LS42_9FIRM</name>
<keyword evidence="6" id="KW-0489">Methyltransferase</keyword>
<keyword evidence="2 5" id="KW-0812">Transmembrane</keyword>
<evidence type="ECO:0000313" key="7">
    <source>
        <dbReference type="Proteomes" id="UP000238916"/>
    </source>
</evidence>
<keyword evidence="6" id="KW-0808">Transferase</keyword>
<accession>A0A2U3LS42</accession>
<dbReference type="AlphaFoldDB" id="A0A2U3LS42"/>
<dbReference type="EMBL" id="OMOF01000756">
    <property type="protein sequence ID" value="SPF54634.1"/>
    <property type="molecule type" value="Genomic_DNA"/>
</dbReference>
<dbReference type="PANTHER" id="PTHR43847:SF1">
    <property type="entry name" value="BLL3993 PROTEIN"/>
    <property type="match status" value="1"/>
</dbReference>